<sequence>MGKIRLYHATSARNAESIKKNGLLSMWEGVYLTDSAESASRWIGFRLAAMGEPQMIVVEVEVEEKTLVEGCDHSPIMVQIFGVGKSLVSPKTIPPSKIKGIEYYQLNEPPN</sequence>
<protein>
    <submittedName>
        <fullName evidence="1">Uncharacterized protein</fullName>
    </submittedName>
</protein>
<dbReference type="InterPro" id="IPR042081">
    <property type="entry name" value="RNA_2'-PTrans_C"/>
</dbReference>
<dbReference type="EMBL" id="LR796923">
    <property type="protein sequence ID" value="CAB4175107.1"/>
    <property type="molecule type" value="Genomic_DNA"/>
</dbReference>
<gene>
    <name evidence="1" type="ORF">UFOVP972_113</name>
</gene>
<name>A0A6J5PWF7_9CAUD</name>
<dbReference type="Gene3D" id="3.20.170.30">
    <property type="match status" value="1"/>
</dbReference>
<accession>A0A6J5PWF7</accession>
<organism evidence="1">
    <name type="scientific">uncultured Caudovirales phage</name>
    <dbReference type="NCBI Taxonomy" id="2100421"/>
    <lineage>
        <taxon>Viruses</taxon>
        <taxon>Duplodnaviria</taxon>
        <taxon>Heunggongvirae</taxon>
        <taxon>Uroviricota</taxon>
        <taxon>Caudoviricetes</taxon>
        <taxon>Peduoviridae</taxon>
        <taxon>Maltschvirus</taxon>
        <taxon>Maltschvirus maltsch</taxon>
    </lineage>
</organism>
<dbReference type="SUPFAM" id="SSF56399">
    <property type="entry name" value="ADP-ribosylation"/>
    <property type="match status" value="1"/>
</dbReference>
<reference evidence="1" key="1">
    <citation type="submission" date="2020-05" db="EMBL/GenBank/DDBJ databases">
        <authorList>
            <person name="Chiriac C."/>
            <person name="Salcher M."/>
            <person name="Ghai R."/>
            <person name="Kavagutti S V."/>
        </authorList>
    </citation>
    <scope>NUCLEOTIDE SEQUENCE</scope>
</reference>
<proteinExistence type="predicted"/>
<evidence type="ECO:0000313" key="1">
    <source>
        <dbReference type="EMBL" id="CAB4175107.1"/>
    </source>
</evidence>